<protein>
    <submittedName>
        <fullName evidence="1">Uncharacterized protein</fullName>
    </submittedName>
</protein>
<proteinExistence type="predicted"/>
<name>A0A0F9BNK0_9ZZZZ</name>
<dbReference type="EMBL" id="LAZR01051082">
    <property type="protein sequence ID" value="KKK85926.1"/>
    <property type="molecule type" value="Genomic_DNA"/>
</dbReference>
<sequence length="143" mass="15628">MFRVEDTGELFYGGLVTGAEFFDKKRVEDGKIADSDFWKKWSTYAYLGPGLGATMMSAFGWGRRWSVWAEHVSHGFLYALPGFLTNVVQSMQNGSTDASAAVREAQRLINAKKGSSAARQLAAAGGRSTARSYEPEFNTVGVI</sequence>
<gene>
    <name evidence="1" type="ORF">LCGC14_2768360</name>
</gene>
<dbReference type="AlphaFoldDB" id="A0A0F9BNK0"/>
<reference evidence="1" key="1">
    <citation type="journal article" date="2015" name="Nature">
        <title>Complex archaea that bridge the gap between prokaryotes and eukaryotes.</title>
        <authorList>
            <person name="Spang A."/>
            <person name="Saw J.H."/>
            <person name="Jorgensen S.L."/>
            <person name="Zaremba-Niedzwiedzka K."/>
            <person name="Martijn J."/>
            <person name="Lind A.E."/>
            <person name="van Eijk R."/>
            <person name="Schleper C."/>
            <person name="Guy L."/>
            <person name="Ettema T.J."/>
        </authorList>
    </citation>
    <scope>NUCLEOTIDE SEQUENCE</scope>
</reference>
<accession>A0A0F9BNK0</accession>
<organism evidence="1">
    <name type="scientific">marine sediment metagenome</name>
    <dbReference type="NCBI Taxonomy" id="412755"/>
    <lineage>
        <taxon>unclassified sequences</taxon>
        <taxon>metagenomes</taxon>
        <taxon>ecological metagenomes</taxon>
    </lineage>
</organism>
<evidence type="ECO:0000313" key="1">
    <source>
        <dbReference type="EMBL" id="KKK85926.1"/>
    </source>
</evidence>
<comment type="caution">
    <text evidence="1">The sequence shown here is derived from an EMBL/GenBank/DDBJ whole genome shotgun (WGS) entry which is preliminary data.</text>
</comment>